<evidence type="ECO:0000313" key="3">
    <source>
        <dbReference type="Proteomes" id="UP000225277"/>
    </source>
</evidence>
<protein>
    <submittedName>
        <fullName evidence="2">Uncharacterized protein</fullName>
    </submittedName>
</protein>
<dbReference type="InterPro" id="IPR025659">
    <property type="entry name" value="Tubby-like_C"/>
</dbReference>
<name>A0A2D3V233_9PEZI</name>
<evidence type="ECO:0000256" key="1">
    <source>
        <dbReference type="SAM" id="MobiDB-lite"/>
    </source>
</evidence>
<feature type="region of interest" description="Disordered" evidence="1">
    <location>
        <begin position="399"/>
        <end position="421"/>
    </location>
</feature>
<feature type="compositionally biased region" description="Low complexity" evidence="1">
    <location>
        <begin position="407"/>
        <end position="421"/>
    </location>
</feature>
<reference evidence="2 3" key="1">
    <citation type="submission" date="2016-03" db="EMBL/GenBank/DDBJ databases">
        <authorList>
            <person name="Ploux O."/>
        </authorList>
    </citation>
    <scope>NUCLEOTIDE SEQUENCE [LARGE SCALE GENOMIC DNA]</scope>
    <source>
        <strain evidence="2 3">URUG2</strain>
    </source>
</reference>
<organism evidence="2 3">
    <name type="scientific">Ramularia collo-cygni</name>
    <dbReference type="NCBI Taxonomy" id="112498"/>
    <lineage>
        <taxon>Eukaryota</taxon>
        <taxon>Fungi</taxon>
        <taxon>Dikarya</taxon>
        <taxon>Ascomycota</taxon>
        <taxon>Pezizomycotina</taxon>
        <taxon>Dothideomycetes</taxon>
        <taxon>Dothideomycetidae</taxon>
        <taxon>Mycosphaerellales</taxon>
        <taxon>Mycosphaerellaceae</taxon>
        <taxon>Ramularia</taxon>
    </lineage>
</organism>
<feature type="region of interest" description="Disordered" evidence="1">
    <location>
        <begin position="48"/>
        <end position="79"/>
    </location>
</feature>
<sequence>MAEPAPQVMPHGALSPPDTSTTHGTVTRGTPAVVVAVANVPKAKEVKEVKEAEDAKEQQMKEDATKDAATPVALPPEPVTGVTRTFTTHAGETVTVAELPTSAKHEDMPATVPDAGHTNIEFEDSSVKVNPIVESTKPATLPSESVTPVAKKGDVVQPTQAADNPFLKRQHVPEPPKRVDWVKMAENRAAQRKRSLNVAEQTQLRDRGLPQGPLHSVEEIDTSESSMQLDAMEYAVGIFPQYFASEETTLDVQVIFRNEGLTSISSHAFADKMGTHIFTLDRRPGLLGDRELRDRSNMFLFGIHKRRFRRPRQWYIKTGSEHGIRVRSSWKRRNKNITLAFTNQPDGQDMKMLLKGNELHLDSTAVSPVVAIIDPNLLRVAKGLDLTIACVASAVRSESYAPRPGGSLKSTKSSLLSRWEK</sequence>
<gene>
    <name evidence="2" type="ORF">RCC_04581</name>
</gene>
<feature type="compositionally biased region" description="Low complexity" evidence="1">
    <location>
        <begin position="19"/>
        <end position="29"/>
    </location>
</feature>
<dbReference type="Proteomes" id="UP000225277">
    <property type="component" value="Unassembled WGS sequence"/>
</dbReference>
<keyword evidence="3" id="KW-1185">Reference proteome</keyword>
<dbReference type="AlphaFoldDB" id="A0A2D3V233"/>
<feature type="compositionally biased region" description="Basic and acidic residues" evidence="1">
    <location>
        <begin position="48"/>
        <end position="66"/>
    </location>
</feature>
<dbReference type="EMBL" id="FJUY01000006">
    <property type="protein sequence ID" value="CZT18737.1"/>
    <property type="molecule type" value="Genomic_DNA"/>
</dbReference>
<feature type="region of interest" description="Disordered" evidence="1">
    <location>
        <begin position="1"/>
        <end position="29"/>
    </location>
</feature>
<dbReference type="OrthoDB" id="10385746at2759"/>
<evidence type="ECO:0000313" key="2">
    <source>
        <dbReference type="EMBL" id="CZT18737.1"/>
    </source>
</evidence>
<dbReference type="GeneID" id="35599755"/>
<dbReference type="SUPFAM" id="SSF54518">
    <property type="entry name" value="Tubby C-terminal domain-like"/>
    <property type="match status" value="1"/>
</dbReference>
<proteinExistence type="predicted"/>
<dbReference type="RefSeq" id="XP_023625627.1">
    <property type="nucleotide sequence ID" value="XM_023769859.1"/>
</dbReference>
<accession>A0A2D3V233</accession>